<dbReference type="Proteomes" id="UP000236333">
    <property type="component" value="Unassembled WGS sequence"/>
</dbReference>
<evidence type="ECO:0000256" key="7">
    <source>
        <dbReference type="ARBA" id="ARBA00023242"/>
    </source>
</evidence>
<evidence type="ECO:0000313" key="10">
    <source>
        <dbReference type="Proteomes" id="UP000236333"/>
    </source>
</evidence>
<comment type="caution">
    <text evidence="9">The sequence shown here is derived from an EMBL/GenBank/DDBJ whole genome shotgun (WGS) entry which is preliminary data.</text>
</comment>
<evidence type="ECO:0000256" key="6">
    <source>
        <dbReference type="ARBA" id="ARBA00023204"/>
    </source>
</evidence>
<evidence type="ECO:0000256" key="1">
    <source>
        <dbReference type="ARBA" id="ARBA00004123"/>
    </source>
</evidence>
<name>A0A2J7ZWG7_9CHLO</name>
<dbReference type="PANTHER" id="PTHR28580">
    <property type="entry name" value="GENERAL TRANSCRIPTION FACTOR IIH SUBUNIT 5"/>
    <property type="match status" value="1"/>
</dbReference>
<proteinExistence type="inferred from homology"/>
<comment type="subunit">
    <text evidence="8">Component of the 7-subunit TFIIH core complex.</text>
</comment>
<dbReference type="PANTHER" id="PTHR28580:SF1">
    <property type="entry name" value="GENERAL TRANSCRIPTION FACTOR IIH SUBUNIT 5"/>
    <property type="match status" value="1"/>
</dbReference>
<dbReference type="OrthoDB" id="354at2759"/>
<sequence length="80" mass="8918">MVSAKKGALLRCDVPTKVFIVHMNSQAKAEGRKEFIISDLDEHTLLVNPVHVDEIRAAIKKYSDELTYDPTDKPIPGQQG</sequence>
<gene>
    <name evidence="9" type="ORF">TSOC_009210</name>
</gene>
<comment type="similarity">
    <text evidence="2 8">Belongs to the TFB5 family.</text>
</comment>
<keyword evidence="10" id="KW-1185">Reference proteome</keyword>
<keyword evidence="3 8" id="KW-0227">DNA damage</keyword>
<dbReference type="AlphaFoldDB" id="A0A2J7ZWG7"/>
<dbReference type="InterPro" id="IPR009400">
    <property type="entry name" value="TFIIH_TTDA/Tfb5"/>
</dbReference>
<keyword evidence="7 8" id="KW-0539">Nucleus</keyword>
<keyword evidence="5 8" id="KW-0804">Transcription</keyword>
<comment type="subcellular location">
    <subcellularLocation>
        <location evidence="1 8">Nucleus</location>
    </subcellularLocation>
</comment>
<dbReference type="GO" id="GO:0000439">
    <property type="term" value="C:transcription factor TFIIH core complex"/>
    <property type="evidence" value="ECO:0007669"/>
    <property type="project" value="UniProtKB-UniRule"/>
</dbReference>
<evidence type="ECO:0000256" key="2">
    <source>
        <dbReference type="ARBA" id="ARBA00007470"/>
    </source>
</evidence>
<evidence type="ECO:0000256" key="4">
    <source>
        <dbReference type="ARBA" id="ARBA00023015"/>
    </source>
</evidence>
<evidence type="ECO:0000256" key="3">
    <source>
        <dbReference type="ARBA" id="ARBA00022763"/>
    </source>
</evidence>
<dbReference type="Gene3D" id="3.30.70.1220">
    <property type="entry name" value="TFB5-like"/>
    <property type="match status" value="1"/>
</dbReference>
<accession>A0A2J7ZWG7</accession>
<dbReference type="GO" id="GO:0005675">
    <property type="term" value="C:transcription factor TFIIH holo complex"/>
    <property type="evidence" value="ECO:0007669"/>
    <property type="project" value="TreeGrafter"/>
</dbReference>
<evidence type="ECO:0000256" key="5">
    <source>
        <dbReference type="ARBA" id="ARBA00023163"/>
    </source>
</evidence>
<dbReference type="GO" id="GO:0006294">
    <property type="term" value="P:nucleotide-excision repair, preincision complex assembly"/>
    <property type="evidence" value="ECO:0007669"/>
    <property type="project" value="TreeGrafter"/>
</dbReference>
<dbReference type="InterPro" id="IPR035935">
    <property type="entry name" value="TFB5-like_sf"/>
</dbReference>
<organism evidence="9 10">
    <name type="scientific">Tetrabaena socialis</name>
    <dbReference type="NCBI Taxonomy" id="47790"/>
    <lineage>
        <taxon>Eukaryota</taxon>
        <taxon>Viridiplantae</taxon>
        <taxon>Chlorophyta</taxon>
        <taxon>core chlorophytes</taxon>
        <taxon>Chlorophyceae</taxon>
        <taxon>CS clade</taxon>
        <taxon>Chlamydomonadales</taxon>
        <taxon>Tetrabaenaceae</taxon>
        <taxon>Tetrabaena</taxon>
    </lineage>
</organism>
<evidence type="ECO:0000313" key="9">
    <source>
        <dbReference type="EMBL" id="PNH04606.1"/>
    </source>
</evidence>
<dbReference type="GO" id="GO:0006367">
    <property type="term" value="P:transcription initiation at RNA polymerase II promoter"/>
    <property type="evidence" value="ECO:0007669"/>
    <property type="project" value="UniProtKB-UniRule"/>
</dbReference>
<comment type="function">
    <text evidence="8">In NER, TFIIH acts by opening DNA around the lesion to allow the excision of the damaged oligonucleotide and its replacement by a new DNA fragment. In transcription, TFIIH has an essential role in transcription initiation. When the pre-initiation complex (PIC) has been established, TFIIH is required for promoter opening and promoter escape.</text>
</comment>
<keyword evidence="6 8" id="KW-0234">DNA repair</keyword>
<evidence type="ECO:0000256" key="8">
    <source>
        <dbReference type="RuleBase" id="RU368032"/>
    </source>
</evidence>
<reference evidence="9 10" key="1">
    <citation type="journal article" date="2017" name="Mol. Biol. Evol.">
        <title>The 4-celled Tetrabaena socialis nuclear genome reveals the essential components for genetic control of cell number at the origin of multicellularity in the volvocine lineage.</title>
        <authorList>
            <person name="Featherston J."/>
            <person name="Arakaki Y."/>
            <person name="Hanschen E.R."/>
            <person name="Ferris P.J."/>
            <person name="Michod R.E."/>
            <person name="Olson B.J.S.C."/>
            <person name="Nozaki H."/>
            <person name="Durand P.M."/>
        </authorList>
    </citation>
    <scope>NUCLEOTIDE SEQUENCE [LARGE SCALE GENOMIC DNA]</scope>
    <source>
        <strain evidence="9 10">NIES-571</strain>
    </source>
</reference>
<dbReference type="SMART" id="SM01395">
    <property type="entry name" value="Tbf5"/>
    <property type="match status" value="1"/>
</dbReference>
<dbReference type="EMBL" id="PGGS01000374">
    <property type="protein sequence ID" value="PNH04606.1"/>
    <property type="molecule type" value="Genomic_DNA"/>
</dbReference>
<keyword evidence="4 8" id="KW-0805">Transcription regulation</keyword>
<dbReference type="Pfam" id="PF06331">
    <property type="entry name" value="Tfb5"/>
    <property type="match status" value="1"/>
</dbReference>
<dbReference type="SUPFAM" id="SSF142897">
    <property type="entry name" value="TFB5-like"/>
    <property type="match status" value="1"/>
</dbReference>
<protein>
    <recommendedName>
        <fullName evidence="8">General transcription and DNA repair factor IIH subunit TFB5</fullName>
    </recommendedName>
</protein>